<evidence type="ECO:0000256" key="9">
    <source>
        <dbReference type="ARBA" id="ARBA00023136"/>
    </source>
</evidence>
<sequence>MPARLFVAATGITLLISSAARAQSALPAAADTGRIGNQVYTYVEQMPRFNGGGTDSIFSYLAKTIRYPQQALDQRAEGRVFISFVVGTTGALEEVKVLKGTHPLLDAEALRVIQSMPAWAPGRQVGRAVRVNYTLPITFRLPTPAQVRRFNRN</sequence>
<dbReference type="NCBIfam" id="TIGR01352">
    <property type="entry name" value="tonB_Cterm"/>
    <property type="match status" value="1"/>
</dbReference>
<evidence type="ECO:0000256" key="10">
    <source>
        <dbReference type="SAM" id="SignalP"/>
    </source>
</evidence>
<dbReference type="PANTHER" id="PTHR33446">
    <property type="entry name" value="PROTEIN TONB-RELATED"/>
    <property type="match status" value="1"/>
</dbReference>
<comment type="caution">
    <text evidence="12">The sequence shown here is derived from an EMBL/GenBank/DDBJ whole genome shotgun (WGS) entry which is preliminary data.</text>
</comment>
<gene>
    <name evidence="12" type="ORF">GCM10022406_07520</name>
</gene>
<evidence type="ECO:0000256" key="3">
    <source>
        <dbReference type="ARBA" id="ARBA00022448"/>
    </source>
</evidence>
<dbReference type="InterPro" id="IPR051045">
    <property type="entry name" value="TonB-dependent_transducer"/>
</dbReference>
<evidence type="ECO:0000256" key="2">
    <source>
        <dbReference type="ARBA" id="ARBA00006555"/>
    </source>
</evidence>
<feature type="domain" description="TonB C-terminal" evidence="11">
    <location>
        <begin position="52"/>
        <end position="148"/>
    </location>
</feature>
<dbReference type="SUPFAM" id="SSF74653">
    <property type="entry name" value="TolA/TonB C-terminal domain"/>
    <property type="match status" value="1"/>
</dbReference>
<protein>
    <recommendedName>
        <fullName evidence="11">TonB C-terminal domain-containing protein</fullName>
    </recommendedName>
</protein>
<dbReference type="EMBL" id="BAABDH010000015">
    <property type="protein sequence ID" value="GAA3923814.1"/>
    <property type="molecule type" value="Genomic_DNA"/>
</dbReference>
<evidence type="ECO:0000313" key="12">
    <source>
        <dbReference type="EMBL" id="GAA3923814.1"/>
    </source>
</evidence>
<keyword evidence="6" id="KW-0812">Transmembrane</keyword>
<comment type="similarity">
    <text evidence="2">Belongs to the TonB family.</text>
</comment>
<evidence type="ECO:0000259" key="11">
    <source>
        <dbReference type="PROSITE" id="PS52015"/>
    </source>
</evidence>
<evidence type="ECO:0000256" key="6">
    <source>
        <dbReference type="ARBA" id="ARBA00022692"/>
    </source>
</evidence>
<reference evidence="13" key="1">
    <citation type="journal article" date="2019" name="Int. J. Syst. Evol. Microbiol.">
        <title>The Global Catalogue of Microorganisms (GCM) 10K type strain sequencing project: providing services to taxonomists for standard genome sequencing and annotation.</title>
        <authorList>
            <consortium name="The Broad Institute Genomics Platform"/>
            <consortium name="The Broad Institute Genome Sequencing Center for Infectious Disease"/>
            <person name="Wu L."/>
            <person name="Ma J."/>
        </authorList>
    </citation>
    <scope>NUCLEOTIDE SEQUENCE [LARGE SCALE GENOMIC DNA]</scope>
    <source>
        <strain evidence="13">JCM 17214</strain>
    </source>
</reference>
<dbReference type="PANTHER" id="PTHR33446:SF2">
    <property type="entry name" value="PROTEIN TONB"/>
    <property type="match status" value="1"/>
</dbReference>
<evidence type="ECO:0000256" key="4">
    <source>
        <dbReference type="ARBA" id="ARBA00022475"/>
    </source>
</evidence>
<keyword evidence="9" id="KW-0472">Membrane</keyword>
<evidence type="ECO:0000256" key="1">
    <source>
        <dbReference type="ARBA" id="ARBA00004383"/>
    </source>
</evidence>
<evidence type="ECO:0000256" key="8">
    <source>
        <dbReference type="ARBA" id="ARBA00022989"/>
    </source>
</evidence>
<keyword evidence="4" id="KW-1003">Cell membrane</keyword>
<evidence type="ECO:0000313" key="13">
    <source>
        <dbReference type="Proteomes" id="UP001499909"/>
    </source>
</evidence>
<keyword evidence="3" id="KW-0813">Transport</keyword>
<dbReference type="Proteomes" id="UP001499909">
    <property type="component" value="Unassembled WGS sequence"/>
</dbReference>
<keyword evidence="7" id="KW-0653">Protein transport</keyword>
<dbReference type="InterPro" id="IPR037682">
    <property type="entry name" value="TonB_C"/>
</dbReference>
<keyword evidence="5" id="KW-0997">Cell inner membrane</keyword>
<dbReference type="Pfam" id="PF03544">
    <property type="entry name" value="TonB_C"/>
    <property type="match status" value="1"/>
</dbReference>
<keyword evidence="8" id="KW-1133">Transmembrane helix</keyword>
<dbReference type="PROSITE" id="PS52015">
    <property type="entry name" value="TONB_CTD"/>
    <property type="match status" value="1"/>
</dbReference>
<proteinExistence type="inferred from homology"/>
<feature type="signal peptide" evidence="10">
    <location>
        <begin position="1"/>
        <end position="22"/>
    </location>
</feature>
<feature type="chain" id="PRO_5046222668" description="TonB C-terminal domain-containing protein" evidence="10">
    <location>
        <begin position="23"/>
        <end position="153"/>
    </location>
</feature>
<evidence type="ECO:0000256" key="7">
    <source>
        <dbReference type="ARBA" id="ARBA00022927"/>
    </source>
</evidence>
<keyword evidence="10" id="KW-0732">Signal</keyword>
<keyword evidence="13" id="KW-1185">Reference proteome</keyword>
<dbReference type="InterPro" id="IPR006260">
    <property type="entry name" value="TonB/TolA_C"/>
</dbReference>
<dbReference type="Gene3D" id="3.30.1150.10">
    <property type="match status" value="1"/>
</dbReference>
<name>A0ABP7MIL7_9BACT</name>
<comment type="subcellular location">
    <subcellularLocation>
        <location evidence="1">Cell inner membrane</location>
        <topology evidence="1">Single-pass membrane protein</topology>
        <orientation evidence="1">Periplasmic side</orientation>
    </subcellularLocation>
</comment>
<evidence type="ECO:0000256" key="5">
    <source>
        <dbReference type="ARBA" id="ARBA00022519"/>
    </source>
</evidence>
<accession>A0ABP7MIL7</accession>
<organism evidence="12 13">
    <name type="scientific">Hymenobacter algoricola</name>
    <dbReference type="NCBI Taxonomy" id="486267"/>
    <lineage>
        <taxon>Bacteria</taxon>
        <taxon>Pseudomonadati</taxon>
        <taxon>Bacteroidota</taxon>
        <taxon>Cytophagia</taxon>
        <taxon>Cytophagales</taxon>
        <taxon>Hymenobacteraceae</taxon>
        <taxon>Hymenobacter</taxon>
    </lineage>
</organism>